<evidence type="ECO:0000256" key="6">
    <source>
        <dbReference type="ARBA" id="ARBA00023242"/>
    </source>
</evidence>
<dbReference type="AlphaFoldDB" id="A0AAV6VX51"/>
<dbReference type="EMBL" id="JAFNEN010000016">
    <property type="protein sequence ID" value="KAG8200387.1"/>
    <property type="molecule type" value="Genomic_DNA"/>
</dbReference>
<dbReference type="InterPro" id="IPR040661">
    <property type="entry name" value="LZ3wCH"/>
</dbReference>
<name>A0AAV6VX51_9ARAC</name>
<proteinExistence type="inferred from homology"/>
<dbReference type="PANTHER" id="PTHR15938:SF0">
    <property type="entry name" value="HOMOLOGOUS-PAIRING PROTEIN 2 HOMOLOG"/>
    <property type="match status" value="1"/>
</dbReference>
<evidence type="ECO:0000256" key="5">
    <source>
        <dbReference type="ARBA" id="ARBA00023172"/>
    </source>
</evidence>
<evidence type="ECO:0000256" key="3">
    <source>
        <dbReference type="ARBA" id="ARBA00016093"/>
    </source>
</evidence>
<feature type="domain" description="Leucine zipper with capping helix" evidence="10">
    <location>
        <begin position="151"/>
        <end position="202"/>
    </location>
</feature>
<dbReference type="GO" id="GO:0000709">
    <property type="term" value="P:meiotic joint molecule formation"/>
    <property type="evidence" value="ECO:0007669"/>
    <property type="project" value="TreeGrafter"/>
</dbReference>
<dbReference type="GO" id="GO:0120230">
    <property type="term" value="F:recombinase activator activity"/>
    <property type="evidence" value="ECO:0007669"/>
    <property type="project" value="TreeGrafter"/>
</dbReference>
<dbReference type="Gene3D" id="1.10.10.10">
    <property type="entry name" value="Winged helix-like DNA-binding domain superfamily/Winged helix DNA-binding domain"/>
    <property type="match status" value="1"/>
</dbReference>
<comment type="similarity">
    <text evidence="2">Belongs to the HOP2 family.</text>
</comment>
<comment type="caution">
    <text evidence="11">The sequence shown here is derived from an EMBL/GenBank/DDBJ whole genome shotgun (WGS) entry which is preliminary data.</text>
</comment>
<feature type="coiled-coil region" evidence="8">
    <location>
        <begin position="81"/>
        <end position="145"/>
    </location>
</feature>
<dbReference type="Pfam" id="PF18517">
    <property type="entry name" value="LZ3wCH"/>
    <property type="match status" value="1"/>
</dbReference>
<evidence type="ECO:0000256" key="4">
    <source>
        <dbReference type="ARBA" id="ARBA00023054"/>
    </source>
</evidence>
<accession>A0AAV6VX51</accession>
<dbReference type="GO" id="GO:0007129">
    <property type="term" value="P:homologous chromosome pairing at meiosis"/>
    <property type="evidence" value="ECO:0007669"/>
    <property type="project" value="TreeGrafter"/>
</dbReference>
<dbReference type="GO" id="GO:0000794">
    <property type="term" value="C:condensed nuclear chromosome"/>
    <property type="evidence" value="ECO:0007669"/>
    <property type="project" value="TreeGrafter"/>
</dbReference>
<evidence type="ECO:0000259" key="10">
    <source>
        <dbReference type="Pfam" id="PF18517"/>
    </source>
</evidence>
<dbReference type="InterPro" id="IPR036388">
    <property type="entry name" value="WH-like_DNA-bd_sf"/>
</dbReference>
<evidence type="ECO:0000256" key="1">
    <source>
        <dbReference type="ARBA" id="ARBA00004123"/>
    </source>
</evidence>
<dbReference type="GO" id="GO:0003690">
    <property type="term" value="F:double-stranded DNA binding"/>
    <property type="evidence" value="ECO:0007669"/>
    <property type="project" value="TreeGrafter"/>
</dbReference>
<dbReference type="InterPro" id="IPR010776">
    <property type="entry name" value="Hop2_WH_dom"/>
</dbReference>
<reference evidence="11 12" key="1">
    <citation type="journal article" date="2022" name="Nat. Ecol. Evol.">
        <title>A masculinizing supergene underlies an exaggerated male reproductive morph in a spider.</title>
        <authorList>
            <person name="Hendrickx F."/>
            <person name="De Corte Z."/>
            <person name="Sonet G."/>
            <person name="Van Belleghem S.M."/>
            <person name="Kostlbacher S."/>
            <person name="Vangestel C."/>
        </authorList>
    </citation>
    <scope>NUCLEOTIDE SEQUENCE [LARGE SCALE GENOMIC DNA]</scope>
    <source>
        <strain evidence="11">W744_W776</strain>
    </source>
</reference>
<dbReference type="PANTHER" id="PTHR15938">
    <property type="entry name" value="TBP-1 INTERACTING PROTEIN"/>
    <property type="match status" value="1"/>
</dbReference>
<evidence type="ECO:0000256" key="7">
    <source>
        <dbReference type="ARBA" id="ARBA00023254"/>
    </source>
</evidence>
<evidence type="ECO:0000313" key="11">
    <source>
        <dbReference type="EMBL" id="KAG8200387.1"/>
    </source>
</evidence>
<keyword evidence="7" id="KW-0469">Meiosis</keyword>
<evidence type="ECO:0000256" key="8">
    <source>
        <dbReference type="SAM" id="Coils"/>
    </source>
</evidence>
<sequence length="210" mass="24015">MSKSGNSNPSQLILTYLKDQNRPYSAIDIFNNLHKEHGKTAVVKALDLLVSESKVKEKTYGKQKIYFIDQNEFATSENTNLASMDAEINNMTHTLTEFQKQIKNSESVLGNLDKSLTTEAAMAELNALNKEIPQLKEKLHSLESNKSQVGPKEKEALYKAKMKYCKEWQKRKRLANDMIDAILEGYPKDKKHLYEEVGFETDGELKVFSY</sequence>
<organism evidence="11 12">
    <name type="scientific">Oedothorax gibbosus</name>
    <dbReference type="NCBI Taxonomy" id="931172"/>
    <lineage>
        <taxon>Eukaryota</taxon>
        <taxon>Metazoa</taxon>
        <taxon>Ecdysozoa</taxon>
        <taxon>Arthropoda</taxon>
        <taxon>Chelicerata</taxon>
        <taxon>Arachnida</taxon>
        <taxon>Araneae</taxon>
        <taxon>Araneomorphae</taxon>
        <taxon>Entelegynae</taxon>
        <taxon>Araneoidea</taxon>
        <taxon>Linyphiidae</taxon>
        <taxon>Erigoninae</taxon>
        <taxon>Oedothorax</taxon>
    </lineage>
</organism>
<dbReference type="Proteomes" id="UP000827092">
    <property type="component" value="Unassembled WGS sequence"/>
</dbReference>
<comment type="subcellular location">
    <subcellularLocation>
        <location evidence="1">Nucleus</location>
    </subcellularLocation>
</comment>
<keyword evidence="12" id="KW-1185">Reference proteome</keyword>
<evidence type="ECO:0000313" key="12">
    <source>
        <dbReference type="Proteomes" id="UP000827092"/>
    </source>
</evidence>
<dbReference type="GO" id="GO:0120231">
    <property type="term" value="C:DNA recombinase auxiliary factor complex"/>
    <property type="evidence" value="ECO:0007669"/>
    <property type="project" value="TreeGrafter"/>
</dbReference>
<keyword evidence="5" id="KW-0233">DNA recombination</keyword>
<keyword evidence="6" id="KW-0539">Nucleus</keyword>
<protein>
    <recommendedName>
        <fullName evidence="3">Homologous-pairing protein 2 homolog</fullName>
    </recommendedName>
</protein>
<evidence type="ECO:0000259" key="9">
    <source>
        <dbReference type="Pfam" id="PF07106"/>
    </source>
</evidence>
<gene>
    <name evidence="11" type="ORF">JTE90_028565</name>
</gene>
<evidence type="ECO:0000256" key="2">
    <source>
        <dbReference type="ARBA" id="ARBA00007922"/>
    </source>
</evidence>
<dbReference type="Pfam" id="PF07106">
    <property type="entry name" value="WHD_TBPIP"/>
    <property type="match status" value="1"/>
</dbReference>
<keyword evidence="4 8" id="KW-0175">Coiled coil</keyword>
<dbReference type="GO" id="GO:0010774">
    <property type="term" value="P:meiotic strand invasion involved in reciprocal meiotic recombination"/>
    <property type="evidence" value="ECO:0007669"/>
    <property type="project" value="TreeGrafter"/>
</dbReference>
<feature type="domain" description="Homologous-pairing protein 2 winged helix" evidence="9">
    <location>
        <begin position="11"/>
        <end position="68"/>
    </location>
</feature>